<protein>
    <submittedName>
        <fullName evidence="1">Uncharacterized protein</fullName>
    </submittedName>
</protein>
<feature type="non-terminal residue" evidence="1">
    <location>
        <position position="1"/>
    </location>
</feature>
<dbReference type="RefSeq" id="XP_020306276.1">
    <property type="nucleotide sequence ID" value="XM_020450102.1"/>
</dbReference>
<evidence type="ECO:0000313" key="1">
    <source>
        <dbReference type="EMBL" id="EJD75413.1"/>
    </source>
</evidence>
<accession>A0A1S0UIQ4</accession>
<dbReference type="Gene3D" id="1.25.50.20">
    <property type="match status" value="1"/>
</dbReference>
<dbReference type="CTD" id="31251659"/>
<dbReference type="AlphaFoldDB" id="A0A1S0UIQ4"/>
<reference evidence="1" key="1">
    <citation type="submission" date="2012-04" db="EMBL/GenBank/DDBJ databases">
        <title>The Genome Sequence of Loa loa.</title>
        <authorList>
            <consortium name="The Broad Institute Genome Sequencing Platform"/>
            <consortium name="Broad Institute Genome Sequencing Center for Infectious Disease"/>
            <person name="Nutman T.B."/>
            <person name="Fink D.L."/>
            <person name="Russ C."/>
            <person name="Young S."/>
            <person name="Zeng Q."/>
            <person name="Gargeya S."/>
            <person name="Alvarado L."/>
            <person name="Berlin A."/>
            <person name="Chapman S.B."/>
            <person name="Chen Z."/>
            <person name="Freedman E."/>
            <person name="Gellesch M."/>
            <person name="Goldberg J."/>
            <person name="Griggs A."/>
            <person name="Gujja S."/>
            <person name="Heilman E.R."/>
            <person name="Heiman D."/>
            <person name="Howarth C."/>
            <person name="Mehta T."/>
            <person name="Neiman D."/>
            <person name="Pearson M."/>
            <person name="Roberts A."/>
            <person name="Saif S."/>
            <person name="Shea T."/>
            <person name="Shenoy N."/>
            <person name="Sisk P."/>
            <person name="Stolte C."/>
            <person name="Sykes S."/>
            <person name="White J."/>
            <person name="Yandava C."/>
            <person name="Haas B."/>
            <person name="Henn M.R."/>
            <person name="Nusbaum C."/>
            <person name="Birren B."/>
        </authorList>
    </citation>
    <scope>NUCLEOTIDE SEQUENCE [LARGE SCALE GENOMIC DNA]</scope>
</reference>
<gene>
    <name evidence="1" type="ORF">LOAG_17438</name>
</gene>
<name>A0A1S0UIQ4_LOALO</name>
<dbReference type="EMBL" id="JH712140">
    <property type="protein sequence ID" value="EJD75413.1"/>
    <property type="molecule type" value="Genomic_DNA"/>
</dbReference>
<dbReference type="GeneID" id="31251659"/>
<dbReference type="InParanoid" id="A0A1S0UIQ4"/>
<proteinExistence type="predicted"/>
<organism evidence="1">
    <name type="scientific">Loa loa</name>
    <name type="common">Eye worm</name>
    <name type="synonym">Filaria loa</name>
    <dbReference type="NCBI Taxonomy" id="7209"/>
    <lineage>
        <taxon>Eukaryota</taxon>
        <taxon>Metazoa</taxon>
        <taxon>Ecdysozoa</taxon>
        <taxon>Nematoda</taxon>
        <taxon>Chromadorea</taxon>
        <taxon>Rhabditida</taxon>
        <taxon>Spirurina</taxon>
        <taxon>Spiruromorpha</taxon>
        <taxon>Filarioidea</taxon>
        <taxon>Onchocercidae</taxon>
        <taxon>Loa</taxon>
    </lineage>
</organism>
<sequence length="77" mass="9282">MKEQQNFLRRIISSSTSVSNERQVAQLEAFIKKYRKDTTKLDVFGQQLEESRTAKLWRDRNLKTLSEWFRKQNMKSV</sequence>
<dbReference type="KEGG" id="loa:LOAG_17438"/>